<proteinExistence type="predicted"/>
<dbReference type="InterPro" id="IPR025749">
    <property type="entry name" value="Sphingomyelin_synth-like_dom"/>
</dbReference>
<feature type="transmembrane region" description="Helical" evidence="1">
    <location>
        <begin position="64"/>
        <end position="82"/>
    </location>
</feature>
<reference evidence="3 4" key="1">
    <citation type="submission" date="2019-05" db="EMBL/GenBank/DDBJ databases">
        <title>Dyadobacter AR-3-8 sp. nov., isolated from arctic soil.</title>
        <authorList>
            <person name="Chaudhary D.K."/>
        </authorList>
    </citation>
    <scope>NUCLEOTIDE SEQUENCE [LARGE SCALE GENOMIC DNA]</scope>
    <source>
        <strain evidence="3 4">AR-3-8</strain>
    </source>
</reference>
<keyword evidence="1" id="KW-0812">Transmembrane</keyword>
<dbReference type="EMBL" id="SZVO01000016">
    <property type="protein sequence ID" value="TKT88156.1"/>
    <property type="molecule type" value="Genomic_DNA"/>
</dbReference>
<feature type="transmembrane region" description="Helical" evidence="1">
    <location>
        <begin position="89"/>
        <end position="112"/>
    </location>
</feature>
<name>A0A4U6CV52_9BACT</name>
<comment type="caution">
    <text evidence="3">The sequence shown here is derived from an EMBL/GenBank/DDBJ whole genome shotgun (WGS) entry which is preliminary data.</text>
</comment>
<dbReference type="Proteomes" id="UP000304900">
    <property type="component" value="Unassembled WGS sequence"/>
</dbReference>
<evidence type="ECO:0000313" key="4">
    <source>
        <dbReference type="Proteomes" id="UP000304900"/>
    </source>
</evidence>
<feature type="domain" description="Sphingomyelin synthase-like" evidence="2">
    <location>
        <begin position="136"/>
        <end position="193"/>
    </location>
</feature>
<keyword evidence="1" id="KW-1133">Transmembrane helix</keyword>
<dbReference type="RefSeq" id="WP_137343270.1">
    <property type="nucleotide sequence ID" value="NZ_BSQH01000008.1"/>
</dbReference>
<dbReference type="OrthoDB" id="792641at2"/>
<evidence type="ECO:0000313" key="3">
    <source>
        <dbReference type="EMBL" id="TKT88156.1"/>
    </source>
</evidence>
<organism evidence="3 4">
    <name type="scientific">Dyadobacter frigoris</name>
    <dbReference type="NCBI Taxonomy" id="2576211"/>
    <lineage>
        <taxon>Bacteria</taxon>
        <taxon>Pseudomonadati</taxon>
        <taxon>Bacteroidota</taxon>
        <taxon>Cytophagia</taxon>
        <taxon>Cytophagales</taxon>
        <taxon>Spirosomataceae</taxon>
        <taxon>Dyadobacter</taxon>
    </lineage>
</organism>
<keyword evidence="1" id="KW-0472">Membrane</keyword>
<feature type="transmembrane region" description="Helical" evidence="1">
    <location>
        <begin position="132"/>
        <end position="153"/>
    </location>
</feature>
<dbReference type="AlphaFoldDB" id="A0A4U6CV52"/>
<accession>A0A4U6CV52</accession>
<keyword evidence="4" id="KW-1185">Reference proteome</keyword>
<feature type="transmembrane region" description="Helical" evidence="1">
    <location>
        <begin position="160"/>
        <end position="180"/>
    </location>
</feature>
<protein>
    <recommendedName>
        <fullName evidence="2">Sphingomyelin synthase-like domain-containing protein</fullName>
    </recommendedName>
</protein>
<feature type="transmembrane region" description="Helical" evidence="1">
    <location>
        <begin position="20"/>
        <end position="40"/>
    </location>
</feature>
<gene>
    <name evidence="3" type="ORF">FDK13_27675</name>
</gene>
<sequence>MISSIWKETWQKKTYKTTVISGFLILCVISCFLNHFFRAIEVREGIALNDILLSILPAKDCSEIIFILIWSCVVLATIRFLYNPMIFLGFLWSYVALCLTRIITITLVPLNAPEGLIPLRDPLSNYFYGQIFITKDLFYSGHTATLFLIYLCLEKKNDKLFVLFSTGIVGLLLLIQHVHYSMDVLAAPFFAYFNYYCAKRFLATKPLYENQNEVIADKELMEEN</sequence>
<evidence type="ECO:0000259" key="2">
    <source>
        <dbReference type="Pfam" id="PF14360"/>
    </source>
</evidence>
<dbReference type="Pfam" id="PF14360">
    <property type="entry name" value="PAP2_C"/>
    <property type="match status" value="1"/>
</dbReference>
<evidence type="ECO:0000256" key="1">
    <source>
        <dbReference type="SAM" id="Phobius"/>
    </source>
</evidence>